<dbReference type="EMBL" id="CAVMJV010000175">
    <property type="protein sequence ID" value="CAK5120498.1"/>
    <property type="molecule type" value="Genomic_DNA"/>
</dbReference>
<comment type="caution">
    <text evidence="1">The sequence shown here is derived from an EMBL/GenBank/DDBJ whole genome shotgun (WGS) entry which is preliminary data.</text>
</comment>
<reference evidence="1" key="1">
    <citation type="submission" date="2023-11" db="EMBL/GenBank/DDBJ databases">
        <authorList>
            <person name="Poullet M."/>
        </authorList>
    </citation>
    <scope>NUCLEOTIDE SEQUENCE</scope>
    <source>
        <strain evidence="1">E1834</strain>
    </source>
</reference>
<sequence>MVPLSMIRNACGPRYRPPKRQSLFLRSKIRLYTPFYFLHKSMPINTQLVRVRIYVPVMCVYAVNHHSFY</sequence>
<evidence type="ECO:0000313" key="2">
    <source>
        <dbReference type="Proteomes" id="UP001497535"/>
    </source>
</evidence>
<organism evidence="1 2">
    <name type="scientific">Meloidogyne enterolobii</name>
    <name type="common">Root-knot nematode worm</name>
    <name type="synonym">Meloidogyne mayaguensis</name>
    <dbReference type="NCBI Taxonomy" id="390850"/>
    <lineage>
        <taxon>Eukaryota</taxon>
        <taxon>Metazoa</taxon>
        <taxon>Ecdysozoa</taxon>
        <taxon>Nematoda</taxon>
        <taxon>Chromadorea</taxon>
        <taxon>Rhabditida</taxon>
        <taxon>Tylenchina</taxon>
        <taxon>Tylenchomorpha</taxon>
        <taxon>Tylenchoidea</taxon>
        <taxon>Meloidogynidae</taxon>
        <taxon>Meloidogyninae</taxon>
        <taxon>Meloidogyne</taxon>
    </lineage>
</organism>
<dbReference type="Proteomes" id="UP001497535">
    <property type="component" value="Unassembled WGS sequence"/>
</dbReference>
<protein>
    <submittedName>
        <fullName evidence="1">Uncharacterized protein</fullName>
    </submittedName>
</protein>
<gene>
    <name evidence="1" type="ORF">MENTE1834_LOCUS46756</name>
</gene>
<evidence type="ECO:0000313" key="1">
    <source>
        <dbReference type="EMBL" id="CAK5120498.1"/>
    </source>
</evidence>
<proteinExistence type="predicted"/>
<keyword evidence="2" id="KW-1185">Reference proteome</keyword>
<accession>A0ACB1B342</accession>
<name>A0ACB1B342_MELEN</name>